<dbReference type="InterPro" id="IPR027417">
    <property type="entry name" value="P-loop_NTPase"/>
</dbReference>
<dbReference type="AlphaFoldDB" id="A0A7C3REB2"/>
<dbReference type="SMART" id="SM00382">
    <property type="entry name" value="AAA"/>
    <property type="match status" value="1"/>
</dbReference>
<feature type="domain" description="AAA+ ATPase" evidence="1">
    <location>
        <begin position="271"/>
        <end position="403"/>
    </location>
</feature>
<dbReference type="InterPro" id="IPR003959">
    <property type="entry name" value="ATPase_AAA_core"/>
</dbReference>
<dbReference type="Gene3D" id="1.10.8.60">
    <property type="match status" value="1"/>
</dbReference>
<accession>A0A7C3REB2</accession>
<dbReference type="GO" id="GO:0005524">
    <property type="term" value="F:ATP binding"/>
    <property type="evidence" value="ECO:0007669"/>
    <property type="project" value="UniProtKB-KW"/>
</dbReference>
<organism evidence="2">
    <name type="scientific">Archaeoglobus fulgidus</name>
    <dbReference type="NCBI Taxonomy" id="2234"/>
    <lineage>
        <taxon>Archaea</taxon>
        <taxon>Methanobacteriati</taxon>
        <taxon>Methanobacteriota</taxon>
        <taxon>Archaeoglobi</taxon>
        <taxon>Archaeoglobales</taxon>
        <taxon>Archaeoglobaceae</taxon>
        <taxon>Archaeoglobus</taxon>
    </lineage>
</organism>
<keyword evidence="2" id="KW-0067">ATP-binding</keyword>
<evidence type="ECO:0000259" key="1">
    <source>
        <dbReference type="SMART" id="SM00382"/>
    </source>
</evidence>
<comment type="caution">
    <text evidence="2">The sequence shown here is derived from an EMBL/GenBank/DDBJ whole genome shotgun (WGS) entry which is preliminary data.</text>
</comment>
<dbReference type="PANTHER" id="PTHR23077">
    <property type="entry name" value="AAA-FAMILY ATPASE"/>
    <property type="match status" value="1"/>
</dbReference>
<dbReference type="InterPro" id="IPR041569">
    <property type="entry name" value="AAA_lid_3"/>
</dbReference>
<dbReference type="Gene3D" id="3.40.50.300">
    <property type="entry name" value="P-loop containing nucleotide triphosphate hydrolases"/>
    <property type="match status" value="1"/>
</dbReference>
<dbReference type="GO" id="GO:0016887">
    <property type="term" value="F:ATP hydrolysis activity"/>
    <property type="evidence" value="ECO:0007669"/>
    <property type="project" value="InterPro"/>
</dbReference>
<dbReference type="CDD" id="cd19481">
    <property type="entry name" value="RecA-like_protease"/>
    <property type="match status" value="1"/>
</dbReference>
<dbReference type="EMBL" id="DTLB01000049">
    <property type="protein sequence ID" value="HFW32960.1"/>
    <property type="molecule type" value="Genomic_DNA"/>
</dbReference>
<dbReference type="Pfam" id="PF17862">
    <property type="entry name" value="AAA_lid_3"/>
    <property type="match status" value="1"/>
</dbReference>
<name>A0A7C3REB2_ARCFL</name>
<dbReference type="InterPro" id="IPR003593">
    <property type="entry name" value="AAA+_ATPase"/>
</dbReference>
<protein>
    <submittedName>
        <fullName evidence="2">ATP-binding protein</fullName>
    </submittedName>
</protein>
<keyword evidence="2" id="KW-0547">Nucleotide-binding</keyword>
<proteinExistence type="predicted"/>
<reference evidence="2" key="1">
    <citation type="journal article" date="2020" name="mSystems">
        <title>Genome- and Community-Level Interaction Insights into Carbon Utilization and Element Cycling Functions of Hydrothermarchaeota in Hydrothermal Sediment.</title>
        <authorList>
            <person name="Zhou Z."/>
            <person name="Liu Y."/>
            <person name="Xu W."/>
            <person name="Pan J."/>
            <person name="Luo Z.H."/>
            <person name="Li M."/>
        </authorList>
    </citation>
    <scope>NUCLEOTIDE SEQUENCE [LARGE SCALE GENOMIC DNA]</scope>
    <source>
        <strain evidence="2">SpSt-87</strain>
    </source>
</reference>
<gene>
    <name evidence="2" type="ORF">ENW66_08465</name>
</gene>
<dbReference type="Pfam" id="PF00004">
    <property type="entry name" value="AAA"/>
    <property type="match status" value="1"/>
</dbReference>
<dbReference type="SUPFAM" id="SSF52540">
    <property type="entry name" value="P-loop containing nucleoside triphosphate hydrolases"/>
    <property type="match status" value="1"/>
</dbReference>
<dbReference type="PANTHER" id="PTHR23077:SF117">
    <property type="entry name" value="AAA+ ATPASE DOMAIN-CONTAINING PROTEIN"/>
    <property type="match status" value="1"/>
</dbReference>
<sequence>MNWIEEYRVKRKSQFSTVTIFQTRDPKRLQEFVKSVSQEYAEIYGYIPWRGLMRIRVSKNAMIYEKTGGSSIFSQGARGIEAALDYMDDVFLRGQSILFVIQTHTRSDALTQALRTWMFDDDIYFRNNSICVFTENPEQVLDDETLKYAILIKIPPSTEEERRRILDEIVASFGNKFSYDEKIVKITAGMTLHELESVALESIYRYRKIDERALIKFKYDMIRKAGILDVEEPEFGFEAVGGYEILKEFIIENIINIFSAPEKAQRLGLRPPRGILFFGPPGTGKTLIARAMAKELGLPFLRLRTESIVSMWYGETEKNLARAINLAEEIAPCVVFIDEIDRFGRRGYEHETTRRVFSMLLEWLGDMRRKSIILGTTNKPQHLDDAFIRVGRFDYIIPVLLPDEAARRQILEVHTKVVRKVPMKDVDFEGIVKKTEMFNGAEIEELVLRAARNALRNGRDFVTNEDFEEALASFSINPAEREKVIEEYLSLSEIYCNDSKFLKKLSRSVISRVEALKREID</sequence>
<dbReference type="InterPro" id="IPR050168">
    <property type="entry name" value="AAA_ATPase_domain"/>
</dbReference>
<evidence type="ECO:0000313" key="2">
    <source>
        <dbReference type="EMBL" id="HFW32960.1"/>
    </source>
</evidence>